<name>A0A7S4DTQ0_9EUKA</name>
<feature type="signal peptide" evidence="2">
    <location>
        <begin position="1"/>
        <end position="25"/>
    </location>
</feature>
<evidence type="ECO:0000256" key="1">
    <source>
        <dbReference type="SAM" id="MobiDB-lite"/>
    </source>
</evidence>
<feature type="region of interest" description="Disordered" evidence="1">
    <location>
        <begin position="31"/>
        <end position="53"/>
    </location>
</feature>
<evidence type="ECO:0000256" key="2">
    <source>
        <dbReference type="SAM" id="SignalP"/>
    </source>
</evidence>
<dbReference type="SUPFAM" id="SSF56801">
    <property type="entry name" value="Acetyl-CoA synthetase-like"/>
    <property type="match status" value="1"/>
</dbReference>
<dbReference type="PRINTS" id="PR00154">
    <property type="entry name" value="AMPBINDING"/>
</dbReference>
<sequence length="773" mass="84705">MAVSMTTARAALTLASLLSATLVAGLPERTTSVGARTQRPHAAGALPPRGRGTASARLAFSPQRRRAVGLAGAARGLRAVQSSSAVAGSEGGAGHIATTGVDLARPQDRLEKLIVPTDMTALGDIWDHLKDKVPDKICLTDDYHGDKAEMTFKQVWEVINDFGAGLQKLDLKKGDKVALFSDNSHRWLIADNAVIRCGAASAVRGSTAPGEELAYIMGHSDSVGLIAENYKVYETLLEKDRGLVKSLKFIVILFPENDGDPPMPVSLDSEGPKVVTFQEVIDMGKTTTFQKPVVGLDDLASLIYTSGTTGKPKGVMLNHAQFIHQMLYNTMQTKPKGPIQFIKRLLYTSHPRPDDVFVSILPSWHIFERVAEYWILSRGARIVYSTIKQFRNDIQKWRPHYLVAVPRLYETIYQGAEKKFKAKASTAKLVGFFKKIGAKYLRARRNVQGFEGPTSLFSKIKSAITLLFTTPLYWISDKLVWSKIRNGLGGRVKVAISGGSALPMYVEDFFDLAQVPIIVGYGLTETTAPIANRLIQLNQRGTTGVPVSEIRIVHPETGAVLPPGEQGVVECRGNQVMAGYYKDIEATQKVMSKDGFFSTGDLGVINERGILKITGRQKDTIVLLNGENVEPQPIEEALVASPVIDQVMLAGQDANFLSALIVPSLDALLEEGAIDASDVTEINDLKENGDEEGLEALAAELSSRKAVELLVNNEMNLLNRAREGFRPDENVRKFRLVLSPFTMDNGLLTQTLKVKRNEVSKKYKSLLEEMYAR</sequence>
<dbReference type="Gene3D" id="3.40.50.12780">
    <property type="entry name" value="N-terminal domain of ligase-like"/>
    <property type="match status" value="2"/>
</dbReference>
<dbReference type="Pfam" id="PF00501">
    <property type="entry name" value="AMP-binding"/>
    <property type="match status" value="1"/>
</dbReference>
<dbReference type="PANTHER" id="PTHR43813">
    <property type="entry name" value="ACYL-ACTIVATING ENZYME 16, CHLOROPLASTIC-RELATED"/>
    <property type="match status" value="1"/>
</dbReference>
<dbReference type="InterPro" id="IPR000873">
    <property type="entry name" value="AMP-dep_synth/lig_dom"/>
</dbReference>
<dbReference type="PROSITE" id="PS00455">
    <property type="entry name" value="AMP_BINDING"/>
    <property type="match status" value="1"/>
</dbReference>
<dbReference type="PANTHER" id="PTHR43813:SF1">
    <property type="entry name" value="ACYL-ACTIVATING ENZYME 16, CHLOROPLASTIC-RELATED"/>
    <property type="match status" value="1"/>
</dbReference>
<feature type="chain" id="PRO_5031326062" description="AMP-dependent synthetase/ligase domain-containing protein" evidence="2">
    <location>
        <begin position="26"/>
        <end position="773"/>
    </location>
</feature>
<evidence type="ECO:0000313" key="4">
    <source>
        <dbReference type="EMBL" id="CAE0669581.1"/>
    </source>
</evidence>
<dbReference type="Pfam" id="PF23562">
    <property type="entry name" value="AMP-binding_C_3"/>
    <property type="match status" value="1"/>
</dbReference>
<dbReference type="InterPro" id="IPR020845">
    <property type="entry name" value="AMP-binding_CS"/>
</dbReference>
<dbReference type="AlphaFoldDB" id="A0A7S4DTQ0"/>
<feature type="domain" description="AMP-dependent synthetase/ligase" evidence="3">
    <location>
        <begin position="131"/>
        <end position="581"/>
    </location>
</feature>
<accession>A0A7S4DTQ0</accession>
<evidence type="ECO:0000259" key="3">
    <source>
        <dbReference type="Pfam" id="PF00501"/>
    </source>
</evidence>
<organism evidence="4">
    <name type="scientific">Lotharella globosa</name>
    <dbReference type="NCBI Taxonomy" id="91324"/>
    <lineage>
        <taxon>Eukaryota</taxon>
        <taxon>Sar</taxon>
        <taxon>Rhizaria</taxon>
        <taxon>Cercozoa</taxon>
        <taxon>Chlorarachniophyceae</taxon>
        <taxon>Lotharella</taxon>
    </lineage>
</organism>
<dbReference type="InterPro" id="IPR020459">
    <property type="entry name" value="AMP-binding"/>
</dbReference>
<reference evidence="4" key="1">
    <citation type="submission" date="2021-01" db="EMBL/GenBank/DDBJ databases">
        <authorList>
            <person name="Corre E."/>
            <person name="Pelletier E."/>
            <person name="Niang G."/>
            <person name="Scheremetjew M."/>
            <person name="Finn R."/>
            <person name="Kale V."/>
            <person name="Holt S."/>
            <person name="Cochrane G."/>
            <person name="Meng A."/>
            <person name="Brown T."/>
            <person name="Cohen L."/>
        </authorList>
    </citation>
    <scope>NUCLEOTIDE SEQUENCE</scope>
    <source>
        <strain evidence="4">CCCM811</strain>
    </source>
</reference>
<gene>
    <name evidence="4" type="ORF">LGLO00237_LOCUS21210</name>
</gene>
<proteinExistence type="predicted"/>
<dbReference type="InterPro" id="IPR042099">
    <property type="entry name" value="ANL_N_sf"/>
</dbReference>
<keyword evidence="2" id="KW-0732">Signal</keyword>
<protein>
    <recommendedName>
        <fullName evidence="3">AMP-dependent synthetase/ligase domain-containing protein</fullName>
    </recommendedName>
</protein>
<dbReference type="InterPro" id="IPR052987">
    <property type="entry name" value="Chloroplast_AMP-bd_Enzymes"/>
</dbReference>
<dbReference type="EMBL" id="HBIV01029715">
    <property type="protein sequence ID" value="CAE0669581.1"/>
    <property type="molecule type" value="Transcribed_RNA"/>
</dbReference>